<evidence type="ECO:0000313" key="1">
    <source>
        <dbReference type="EMBL" id="MBC2693520.1"/>
    </source>
</evidence>
<organism evidence="1 2">
    <name type="scientific">Pseudomonas kielensis</name>
    <dbReference type="NCBI Taxonomy" id="2762577"/>
    <lineage>
        <taxon>Bacteria</taxon>
        <taxon>Pseudomonadati</taxon>
        <taxon>Pseudomonadota</taxon>
        <taxon>Gammaproteobacteria</taxon>
        <taxon>Pseudomonadales</taxon>
        <taxon>Pseudomonadaceae</taxon>
        <taxon>Pseudomonas</taxon>
    </lineage>
</organism>
<dbReference type="RefSeq" id="WP_185819259.1">
    <property type="nucleotide sequence ID" value="NZ_JACMYG010000056.1"/>
</dbReference>
<evidence type="ECO:0000313" key="2">
    <source>
        <dbReference type="Proteomes" id="UP000526003"/>
    </source>
</evidence>
<dbReference type="Proteomes" id="UP000526003">
    <property type="component" value="Unassembled WGS sequence"/>
</dbReference>
<accession>A0A7X1L0J5</accession>
<keyword evidence="2" id="KW-1185">Reference proteome</keyword>
<sequence>MKFDINKASAQLLASSAVIDDIDDAVRAIQDTCFIETGDVAGVFFSGVEWSELNERQRLRMLLAYVDYEQLCSERA</sequence>
<gene>
    <name evidence="1" type="ORF">H7995_27455</name>
</gene>
<reference evidence="1 2" key="1">
    <citation type="submission" date="2020-08" db="EMBL/GenBank/DDBJ databases">
        <title>Pseudomonas sp. nov.</title>
        <authorList>
            <person name="Gieschler S."/>
            <person name="Fiedler G."/>
            <person name="Brinks E."/>
            <person name="Boehnlein C."/>
            <person name="Franz C.M.A.P."/>
            <person name="Kabisch J."/>
        </authorList>
    </citation>
    <scope>NUCLEOTIDE SEQUENCE [LARGE SCALE GENOMIC DNA]</scope>
    <source>
        <strain evidence="1 2">MBT-1</strain>
    </source>
</reference>
<protein>
    <submittedName>
        <fullName evidence="1">Uncharacterized protein</fullName>
    </submittedName>
</protein>
<name>A0A7X1L0J5_9PSED</name>
<dbReference type="EMBL" id="JACMYG010000056">
    <property type="protein sequence ID" value="MBC2693520.1"/>
    <property type="molecule type" value="Genomic_DNA"/>
</dbReference>
<dbReference type="AlphaFoldDB" id="A0A7X1L0J5"/>
<comment type="caution">
    <text evidence="1">The sequence shown here is derived from an EMBL/GenBank/DDBJ whole genome shotgun (WGS) entry which is preliminary data.</text>
</comment>
<proteinExistence type="predicted"/>